<dbReference type="Proteomes" id="UP000026961">
    <property type="component" value="Chromosome 10"/>
</dbReference>
<dbReference type="EnsemblPlants" id="OGLUM10G04160.1">
    <property type="protein sequence ID" value="OGLUM10G04160.1"/>
    <property type="gene ID" value="OGLUM10G04160"/>
</dbReference>
<feature type="region of interest" description="Disordered" evidence="1">
    <location>
        <begin position="47"/>
        <end position="109"/>
    </location>
</feature>
<feature type="region of interest" description="Disordered" evidence="1">
    <location>
        <begin position="1"/>
        <end position="31"/>
    </location>
</feature>
<sequence>MGGAWRSQKRQRSRPALQRVSERGFGVARREPTACQTACVVTRAVPTSPAQAFGARPRRWMSAADPDLDGSIPTSNASSMTIPPPSSDPHRQARHHRSTVSKRTSTTQG</sequence>
<evidence type="ECO:0000313" key="2">
    <source>
        <dbReference type="EnsemblPlants" id="OGLUM10G04160.1"/>
    </source>
</evidence>
<reference evidence="2" key="1">
    <citation type="submission" date="2015-04" db="UniProtKB">
        <authorList>
            <consortium name="EnsemblPlants"/>
        </authorList>
    </citation>
    <scope>IDENTIFICATION</scope>
</reference>
<evidence type="ECO:0000256" key="1">
    <source>
        <dbReference type="SAM" id="MobiDB-lite"/>
    </source>
</evidence>
<dbReference type="HOGENOM" id="CLU_2188046_0_0_1"/>
<accession>A0A0E0B8G9</accession>
<keyword evidence="3" id="KW-1185">Reference proteome</keyword>
<name>A0A0E0B8G9_9ORYZ</name>
<dbReference type="Gramene" id="OGLUM10G04160.1">
    <property type="protein sequence ID" value="OGLUM10G04160.1"/>
    <property type="gene ID" value="OGLUM10G04160"/>
</dbReference>
<dbReference type="AlphaFoldDB" id="A0A0E0B8G9"/>
<reference evidence="2" key="2">
    <citation type="submission" date="2018-05" db="EMBL/GenBank/DDBJ databases">
        <title>OgluRS3 (Oryza glumaepatula Reference Sequence Version 3).</title>
        <authorList>
            <person name="Zhang J."/>
            <person name="Kudrna D."/>
            <person name="Lee S."/>
            <person name="Talag J."/>
            <person name="Welchert J."/>
            <person name="Wing R.A."/>
        </authorList>
    </citation>
    <scope>NUCLEOTIDE SEQUENCE [LARGE SCALE GENOMIC DNA]</scope>
</reference>
<feature type="compositionally biased region" description="Polar residues" evidence="1">
    <location>
        <begin position="72"/>
        <end position="81"/>
    </location>
</feature>
<evidence type="ECO:0000313" key="3">
    <source>
        <dbReference type="Proteomes" id="UP000026961"/>
    </source>
</evidence>
<protein>
    <submittedName>
        <fullName evidence="2">Uncharacterized protein</fullName>
    </submittedName>
</protein>
<organism evidence="2">
    <name type="scientific">Oryza glumipatula</name>
    <dbReference type="NCBI Taxonomy" id="40148"/>
    <lineage>
        <taxon>Eukaryota</taxon>
        <taxon>Viridiplantae</taxon>
        <taxon>Streptophyta</taxon>
        <taxon>Embryophyta</taxon>
        <taxon>Tracheophyta</taxon>
        <taxon>Spermatophyta</taxon>
        <taxon>Magnoliopsida</taxon>
        <taxon>Liliopsida</taxon>
        <taxon>Poales</taxon>
        <taxon>Poaceae</taxon>
        <taxon>BOP clade</taxon>
        <taxon>Oryzoideae</taxon>
        <taxon>Oryzeae</taxon>
        <taxon>Oryzinae</taxon>
        <taxon>Oryza</taxon>
    </lineage>
</organism>
<proteinExistence type="predicted"/>